<proteinExistence type="predicted"/>
<dbReference type="Proteomes" id="UP000184267">
    <property type="component" value="Unassembled WGS sequence"/>
</dbReference>
<dbReference type="Gene3D" id="3.40.50.1000">
    <property type="entry name" value="HAD superfamily/HAD-like"/>
    <property type="match status" value="1"/>
</dbReference>
<sequence length="609" mass="67340">MSDHTIILVRLEPTCSADMVDSTKYPNVTQVTQHLNTRPFLGLCVWSFTLDPKITLHRHIIYPISTVPFKGPGPAHLRCFSLLPPLEGDTSNIPSLSVVPPFPDEFCRQLRAEGKNLYLNLTPELNVQQFLPWPEESDIVEDTDEPPEVPGKTQYRLTEDSFDRFRTAMREAAYEWVRAAATEDREAAPPVPSREAVLNPEWRMIGTPRRPEGDHSLSRSYFVFESPLAVGGPSIDPLELALDETIELDIGLYQQILDDVYAACAVNQNTITRTISWRKQIPAAPAMGPTPPQTPSHRGDGHLPTLSGPLLAAVKTIHSRLLPRDRDPNGEYEEGVSGANKPHEAFPSLPWTYKPVPFQAEHVKVVAFDIFGAILDIQSANVDHMQPLCPYSPYRYTAESLAIRYESIEVHTAREWSSSDGPLTFQTLVERAMSKLLEIYVVTLPDPELLDKILQDMVKTPGKAYTDVIPSLTALCRQSNFRLVCMHPGDPDICAALHRAVPNGLLSSFSAGYELQGMHLQNPVLFSELLAHCNTLVPGITSGQILVVTTGGARQVEIANGQGFQTVLLQRPGNHEAAVPLTGPITKGPQSLKLKTLEDLCERLGVACI</sequence>
<evidence type="ECO:0000313" key="1">
    <source>
        <dbReference type="EMBL" id="OJT15378.1"/>
    </source>
</evidence>
<reference evidence="1 2" key="1">
    <citation type="submission" date="2016-10" db="EMBL/GenBank/DDBJ databases">
        <title>Genome sequence of the basidiomycete white-rot fungus Trametes pubescens.</title>
        <authorList>
            <person name="Makela M.R."/>
            <person name="Granchi Z."/>
            <person name="Peng M."/>
            <person name="De Vries R.P."/>
            <person name="Grigoriev I."/>
            <person name="Riley R."/>
            <person name="Hilden K."/>
        </authorList>
    </citation>
    <scope>NUCLEOTIDE SEQUENCE [LARGE SCALE GENOMIC DNA]</scope>
    <source>
        <strain evidence="1 2">FBCC735</strain>
    </source>
</reference>
<dbReference type="EMBL" id="MNAD01000170">
    <property type="protein sequence ID" value="OJT15378.1"/>
    <property type="molecule type" value="Genomic_DNA"/>
</dbReference>
<comment type="caution">
    <text evidence="1">The sequence shown here is derived from an EMBL/GenBank/DDBJ whole genome shotgun (WGS) entry which is preliminary data.</text>
</comment>
<keyword evidence="2" id="KW-1185">Reference proteome</keyword>
<name>A0A1M2W695_TRAPU</name>
<dbReference type="Gene3D" id="1.10.150.750">
    <property type="match status" value="1"/>
</dbReference>
<evidence type="ECO:0000313" key="2">
    <source>
        <dbReference type="Proteomes" id="UP000184267"/>
    </source>
</evidence>
<gene>
    <name evidence="1" type="ORF">TRAPUB_8060</name>
</gene>
<dbReference type="SUPFAM" id="SSF56784">
    <property type="entry name" value="HAD-like"/>
    <property type="match status" value="1"/>
</dbReference>
<dbReference type="OrthoDB" id="2754172at2759"/>
<accession>A0A1M2W695</accession>
<dbReference type="InterPro" id="IPR023214">
    <property type="entry name" value="HAD_sf"/>
</dbReference>
<dbReference type="InterPro" id="IPR036412">
    <property type="entry name" value="HAD-like_sf"/>
</dbReference>
<protein>
    <submittedName>
        <fullName evidence="1">Uncharacterized protein</fullName>
    </submittedName>
</protein>
<dbReference type="AlphaFoldDB" id="A0A1M2W695"/>
<organism evidence="1 2">
    <name type="scientific">Trametes pubescens</name>
    <name type="common">White-rot fungus</name>
    <dbReference type="NCBI Taxonomy" id="154538"/>
    <lineage>
        <taxon>Eukaryota</taxon>
        <taxon>Fungi</taxon>
        <taxon>Dikarya</taxon>
        <taxon>Basidiomycota</taxon>
        <taxon>Agaricomycotina</taxon>
        <taxon>Agaricomycetes</taxon>
        <taxon>Polyporales</taxon>
        <taxon>Polyporaceae</taxon>
        <taxon>Trametes</taxon>
    </lineage>
</organism>